<dbReference type="GO" id="GO:0016787">
    <property type="term" value="F:hydrolase activity"/>
    <property type="evidence" value="ECO:0007669"/>
    <property type="project" value="UniProtKB-KW"/>
</dbReference>
<dbReference type="SMART" id="SM00849">
    <property type="entry name" value="Lactamase_B"/>
    <property type="match status" value="1"/>
</dbReference>
<dbReference type="GO" id="GO:0046872">
    <property type="term" value="F:metal ion binding"/>
    <property type="evidence" value="ECO:0007669"/>
    <property type="project" value="UniProtKB-KW"/>
</dbReference>
<dbReference type="PATRIC" id="fig|1123069.3.peg.1026"/>
<keyword evidence="3" id="KW-0378">Hydrolase</keyword>
<dbReference type="Gene3D" id="3.60.15.10">
    <property type="entry name" value="Ribonuclease Z/Hydroxyacylglutathione hydrolase-like"/>
    <property type="match status" value="1"/>
</dbReference>
<dbReference type="RefSeq" id="WP_021097151.1">
    <property type="nucleotide sequence ID" value="NZ_KE557320.1"/>
</dbReference>
<dbReference type="Pfam" id="PF00753">
    <property type="entry name" value="Lactamase_B"/>
    <property type="match status" value="1"/>
</dbReference>
<reference evidence="3 4" key="1">
    <citation type="journal article" date="2013" name="Stand. Genomic Sci.">
        <title>Genome sequence of the reddish-pigmented Rubellimicrobium thermophilum type strain (DSM 16684(T)), a member of the Roseobacter clade.</title>
        <authorList>
            <person name="Fiebig A."/>
            <person name="Riedel T."/>
            <person name="Gronow S."/>
            <person name="Petersen J."/>
            <person name="Klenk H.P."/>
            <person name="Goker M."/>
        </authorList>
    </citation>
    <scope>NUCLEOTIDE SEQUENCE [LARGE SCALE GENOMIC DNA]</scope>
    <source>
        <strain evidence="3 4">DSM 16684</strain>
    </source>
</reference>
<comment type="caution">
    <text evidence="3">The sequence shown here is derived from an EMBL/GenBank/DDBJ whole genome shotgun (WGS) entry which is preliminary data.</text>
</comment>
<dbReference type="CDD" id="cd07724">
    <property type="entry name" value="POD-like_MBL-fold"/>
    <property type="match status" value="1"/>
</dbReference>
<dbReference type="OrthoDB" id="9784009at2"/>
<dbReference type="GO" id="GO:0006749">
    <property type="term" value="P:glutathione metabolic process"/>
    <property type="evidence" value="ECO:0007669"/>
    <property type="project" value="InterPro"/>
</dbReference>
<dbReference type="EMBL" id="AOLV01000010">
    <property type="protein sequence ID" value="EPX86243.1"/>
    <property type="molecule type" value="Genomic_DNA"/>
</dbReference>
<keyword evidence="4" id="KW-1185">Reference proteome</keyword>
<evidence type="ECO:0000259" key="2">
    <source>
        <dbReference type="SMART" id="SM00849"/>
    </source>
</evidence>
<dbReference type="InterPro" id="IPR001279">
    <property type="entry name" value="Metallo-B-lactamas"/>
</dbReference>
<feature type="domain" description="Metallo-beta-lactamase" evidence="2">
    <location>
        <begin position="25"/>
        <end position="215"/>
    </location>
</feature>
<sequence length="298" mass="33276">MLCRISPSRGEGSPRIIGAYEPDTGSIQYLVADEGTRKAALIDVVLDFDPRSARVSTASAEWMLRRLDQEGLEPVLILDTHPHADHLMAADWLRERTGAPIAIGEKVRDIAALWRRLYNLPEEQLDPGRHFDRLLADGETLALGDLTIRTMLSPGHTLGSVTYVVGDAAFVHDTFMQPDSGTARADFPGGSAHDLYRSLMAILDLPDDTRLFVGHDYGTEMRQDPAWESTVAEQRAYNIHLRGGVTEAEFVRRREERDATLPLPDRMLAALQINLRGGRLPEPEADGERYLKIPLDRF</sequence>
<name>S9R2P2_9RHOB</name>
<dbReference type="AlphaFoldDB" id="S9R2P2"/>
<dbReference type="InterPro" id="IPR036866">
    <property type="entry name" value="RibonucZ/Hydroxyglut_hydro"/>
</dbReference>
<dbReference type="PANTHER" id="PTHR43084:SF1">
    <property type="entry name" value="PERSULFIDE DIOXYGENASE ETHE1, MITOCHONDRIAL"/>
    <property type="match status" value="1"/>
</dbReference>
<gene>
    <name evidence="3" type="ORF">ruthe_01053</name>
</gene>
<evidence type="ECO:0000313" key="3">
    <source>
        <dbReference type="EMBL" id="EPX86243.1"/>
    </source>
</evidence>
<keyword evidence="1" id="KW-0479">Metal-binding</keyword>
<dbReference type="InterPro" id="IPR044528">
    <property type="entry name" value="POD-like_MBL-fold"/>
</dbReference>
<dbReference type="InterPro" id="IPR051682">
    <property type="entry name" value="Mito_Persulfide_Diox"/>
</dbReference>
<dbReference type="STRING" id="1123069.ruthe_01053"/>
<dbReference type="PANTHER" id="PTHR43084">
    <property type="entry name" value="PERSULFIDE DIOXYGENASE ETHE1"/>
    <property type="match status" value="1"/>
</dbReference>
<accession>S9R2P2</accession>
<dbReference type="HOGENOM" id="CLU_030571_6_1_5"/>
<organism evidence="3 4">
    <name type="scientific">Rubellimicrobium thermophilum DSM 16684</name>
    <dbReference type="NCBI Taxonomy" id="1123069"/>
    <lineage>
        <taxon>Bacteria</taxon>
        <taxon>Pseudomonadati</taxon>
        <taxon>Pseudomonadota</taxon>
        <taxon>Alphaproteobacteria</taxon>
        <taxon>Rhodobacterales</taxon>
        <taxon>Roseobacteraceae</taxon>
        <taxon>Rubellimicrobium</taxon>
    </lineage>
</organism>
<evidence type="ECO:0000313" key="4">
    <source>
        <dbReference type="Proteomes" id="UP000015346"/>
    </source>
</evidence>
<protein>
    <submittedName>
        <fullName evidence="3">Zn-dependent hydrolase, including glyoxylase</fullName>
    </submittedName>
</protein>
<dbReference type="SUPFAM" id="SSF56281">
    <property type="entry name" value="Metallo-hydrolase/oxidoreductase"/>
    <property type="match status" value="1"/>
</dbReference>
<dbReference type="GO" id="GO:0070813">
    <property type="term" value="P:hydrogen sulfide metabolic process"/>
    <property type="evidence" value="ECO:0007669"/>
    <property type="project" value="TreeGrafter"/>
</dbReference>
<dbReference type="GO" id="GO:0050313">
    <property type="term" value="F:sulfur dioxygenase activity"/>
    <property type="evidence" value="ECO:0007669"/>
    <property type="project" value="InterPro"/>
</dbReference>
<proteinExistence type="predicted"/>
<dbReference type="Proteomes" id="UP000015346">
    <property type="component" value="Unassembled WGS sequence"/>
</dbReference>
<evidence type="ECO:0000256" key="1">
    <source>
        <dbReference type="ARBA" id="ARBA00022723"/>
    </source>
</evidence>